<proteinExistence type="predicted"/>
<protein>
    <submittedName>
        <fullName evidence="1">Uncharacterized protein</fullName>
    </submittedName>
</protein>
<dbReference type="Proteomes" id="UP000248330">
    <property type="component" value="Unassembled WGS sequence"/>
</dbReference>
<gene>
    <name evidence="1" type="ORF">C8D93_101614</name>
</gene>
<evidence type="ECO:0000313" key="1">
    <source>
        <dbReference type="EMBL" id="PXV71562.1"/>
    </source>
</evidence>
<name>A0A318EL00_9GAMM</name>
<comment type="caution">
    <text evidence="1">The sequence shown here is derived from an EMBL/GenBank/DDBJ whole genome shotgun (WGS) entry which is preliminary data.</text>
</comment>
<sequence length="277" mass="29917">MVSGRGGAAGVLCGGTCANSQLAVQPHVSLPNDCAREPPARCRYRGAPSVSGKPGVRLSTGLAPMDRISRSERIRAALHRCAGNAQSLVELVVQFREQDRAGVRRAVELAELGAFSVLSEGERCAAALVVPLYAGQCGSVESAARRCGLEWLRAVRDEFPDAEGLDLLPVLEREEEEGHSVTGLDDRIDGHNSVGTVPAICSTERRELLQLVAATYFRENRTFDRVVLWQGLPVGATNRTEVAAWRPGCVAVDRRGRLYVAVCRGFENSATKWEPVP</sequence>
<dbReference type="EMBL" id="QICN01000001">
    <property type="protein sequence ID" value="PXV71562.1"/>
    <property type="molecule type" value="Genomic_DNA"/>
</dbReference>
<accession>A0A318EL00</accession>
<evidence type="ECO:0000313" key="2">
    <source>
        <dbReference type="Proteomes" id="UP000248330"/>
    </source>
</evidence>
<organism evidence="1 2">
    <name type="scientific">Sinimarinibacterium flocculans</name>
    <dbReference type="NCBI Taxonomy" id="985250"/>
    <lineage>
        <taxon>Bacteria</taxon>
        <taxon>Pseudomonadati</taxon>
        <taxon>Pseudomonadota</taxon>
        <taxon>Gammaproteobacteria</taxon>
        <taxon>Nevskiales</taxon>
        <taxon>Nevskiaceae</taxon>
        <taxon>Sinimarinibacterium</taxon>
    </lineage>
</organism>
<dbReference type="AlphaFoldDB" id="A0A318EL00"/>
<reference evidence="1 2" key="1">
    <citation type="submission" date="2018-04" db="EMBL/GenBank/DDBJ databases">
        <title>Genomic Encyclopedia of Type Strains, Phase IV (KMG-IV): sequencing the most valuable type-strain genomes for metagenomic binning, comparative biology and taxonomic classification.</title>
        <authorList>
            <person name="Goeker M."/>
        </authorList>
    </citation>
    <scope>NUCLEOTIDE SEQUENCE [LARGE SCALE GENOMIC DNA]</scope>
    <source>
        <strain evidence="1 2">DSM 104150</strain>
    </source>
</reference>
<keyword evidence="2" id="KW-1185">Reference proteome</keyword>